<dbReference type="Proteomes" id="UP000628854">
    <property type="component" value="Unassembled WGS sequence"/>
</dbReference>
<keyword evidence="1" id="KW-1133">Transmembrane helix</keyword>
<dbReference type="EMBL" id="BMKF01000002">
    <property type="protein sequence ID" value="GGB74829.1"/>
    <property type="molecule type" value="Genomic_DNA"/>
</dbReference>
<feature type="transmembrane region" description="Helical" evidence="1">
    <location>
        <begin position="39"/>
        <end position="66"/>
    </location>
</feature>
<comment type="caution">
    <text evidence="2">The sequence shown here is derived from an EMBL/GenBank/DDBJ whole genome shotgun (WGS) entry which is preliminary data.</text>
</comment>
<evidence type="ECO:0000313" key="3">
    <source>
        <dbReference type="Proteomes" id="UP000628854"/>
    </source>
</evidence>
<accession>A0ABQ1JQ65</accession>
<proteinExistence type="predicted"/>
<sequence length="76" mass="8106">MSFSRFTRTSHRWIAAIFMVCVVANIVTNITGIGGETVALAVGLTTLAPLVLLMVSGSYLFVLPYIRSAGDSGKLE</sequence>
<keyword evidence="3" id="KW-1185">Reference proteome</keyword>
<protein>
    <submittedName>
        <fullName evidence="2">Uncharacterized protein</fullName>
    </submittedName>
</protein>
<gene>
    <name evidence="2" type="ORF">GCM10011503_24430</name>
</gene>
<evidence type="ECO:0000256" key="1">
    <source>
        <dbReference type="SAM" id="Phobius"/>
    </source>
</evidence>
<dbReference type="RefSeq" id="WP_084391847.1">
    <property type="nucleotide sequence ID" value="NZ_BMKF01000002.1"/>
</dbReference>
<reference evidence="3" key="1">
    <citation type="journal article" date="2019" name="Int. J. Syst. Evol. Microbiol.">
        <title>The Global Catalogue of Microorganisms (GCM) 10K type strain sequencing project: providing services to taxonomists for standard genome sequencing and annotation.</title>
        <authorList>
            <consortium name="The Broad Institute Genomics Platform"/>
            <consortium name="The Broad Institute Genome Sequencing Center for Infectious Disease"/>
            <person name="Wu L."/>
            <person name="Ma J."/>
        </authorList>
    </citation>
    <scope>NUCLEOTIDE SEQUENCE [LARGE SCALE GENOMIC DNA]</scope>
    <source>
        <strain evidence="3">CGMCC 1.15928</strain>
    </source>
</reference>
<feature type="transmembrane region" description="Helical" evidence="1">
    <location>
        <begin position="12"/>
        <end position="33"/>
    </location>
</feature>
<keyword evidence="1" id="KW-0472">Membrane</keyword>
<name>A0ABQ1JQ65_9PROT</name>
<evidence type="ECO:0000313" key="2">
    <source>
        <dbReference type="EMBL" id="GGB74829.1"/>
    </source>
</evidence>
<keyword evidence="1" id="KW-0812">Transmembrane</keyword>
<organism evidence="2 3">
    <name type="scientific">Henriciella pelagia</name>
    <dbReference type="NCBI Taxonomy" id="1977912"/>
    <lineage>
        <taxon>Bacteria</taxon>
        <taxon>Pseudomonadati</taxon>
        <taxon>Pseudomonadota</taxon>
        <taxon>Alphaproteobacteria</taxon>
        <taxon>Hyphomonadales</taxon>
        <taxon>Hyphomonadaceae</taxon>
        <taxon>Henriciella</taxon>
    </lineage>
</organism>